<dbReference type="SUPFAM" id="SSF48452">
    <property type="entry name" value="TPR-like"/>
    <property type="match status" value="1"/>
</dbReference>
<evidence type="ECO:0000259" key="4">
    <source>
        <dbReference type="Pfam" id="PF03496"/>
    </source>
</evidence>
<reference evidence="5" key="1">
    <citation type="submission" date="2021-02" db="EMBL/GenBank/DDBJ databases">
        <authorList>
            <person name="Nowell W R."/>
        </authorList>
    </citation>
    <scope>NUCLEOTIDE SEQUENCE</scope>
</reference>
<dbReference type="Proteomes" id="UP000663877">
    <property type="component" value="Unassembled WGS sequence"/>
</dbReference>
<dbReference type="InterPro" id="IPR019734">
    <property type="entry name" value="TPR_rpt"/>
</dbReference>
<keyword evidence="2 3" id="KW-0802">TPR repeat</keyword>
<dbReference type="PROSITE" id="PS51996">
    <property type="entry name" value="TR_MART"/>
    <property type="match status" value="1"/>
</dbReference>
<gene>
    <name evidence="6" type="ORF">BJG266_LOCUS11545</name>
    <name evidence="5" type="ORF">QVE165_LOCUS6606</name>
</gene>
<dbReference type="EMBL" id="CAJNOM010000027">
    <property type="protein sequence ID" value="CAF0846529.1"/>
    <property type="molecule type" value="Genomic_DNA"/>
</dbReference>
<sequence>MHSRMKRLIDKVLRRDIEPLGNTSTLQSDRESYGRTVQNFCLIWLDKSSDNVNDIGCMNTIVQLRHVVNDILTFTDVDECIASINDMTDERIFMISSGALGQIIVPIVHDKSQINAIYIFCGNKTVHEQWTQQWSKVKEVSTSILPICDSLKQAAEDCDQNSVFMSFVKTIDGTSNKNLNELDQSFMYTQILKEILLTIDFEQECFNNFLTYCREHAADHNIELKHVDKIEKEYHDHQPVWWYTYNCFLYSMLNRALRTMEIDLIIKLGFFIRDLHQHIAKLHSEQYSDYHQSKTFTVYRGQGLPQTDVDQLTKAYGGLLSFHSFLSTSKDRDISLGFARRSIETSHLIGILFIMKIDPSKSSTPFAKIHDITAFRKEEEILFSMHAIFRIGSMKLIEKNNSRLWQVELTLTSDNDPQLCALTEHIRKETMSGHKGWYRLGALLIKLNQYDKAEQLYDLLLTKVTKPGEEAHLNHMIGIIKNGQGQYEEAIHRYEKSIEINRELLSPDSSALAASYNNLGSVYSSMNDYSKAHLYYEKGLMINREILPPDHPDLATSHNNIGGIYESMKDHQKALSYYKKALEIFQKTLVSNHPNVADCYNNIGGAYENLGKYSKALLFHKQALEIRQKTLPPNHHDLACSIGQIGMVCSHMGDRSKAIEYCEWALRIIEHSLPSDHPDVESYKKNLEFVKSKA</sequence>
<evidence type="ECO:0000256" key="3">
    <source>
        <dbReference type="PROSITE-ProRule" id="PRU00339"/>
    </source>
</evidence>
<evidence type="ECO:0000313" key="7">
    <source>
        <dbReference type="Proteomes" id="UP000663832"/>
    </source>
</evidence>
<keyword evidence="1" id="KW-0677">Repeat</keyword>
<protein>
    <recommendedName>
        <fullName evidence="4">ADP ribosyltransferase domain-containing protein</fullName>
    </recommendedName>
</protein>
<name>A0A813VQ43_9BILA</name>
<evidence type="ECO:0000313" key="5">
    <source>
        <dbReference type="EMBL" id="CAF0846529.1"/>
    </source>
</evidence>
<dbReference type="PANTHER" id="PTHR45641:SF19">
    <property type="entry name" value="NEPHROCYSTIN-3"/>
    <property type="match status" value="1"/>
</dbReference>
<dbReference type="AlphaFoldDB" id="A0A813VQ43"/>
<dbReference type="Pfam" id="PF03496">
    <property type="entry name" value="ADPrib_exo_Tox"/>
    <property type="match status" value="1"/>
</dbReference>
<evidence type="ECO:0000256" key="1">
    <source>
        <dbReference type="ARBA" id="ARBA00022737"/>
    </source>
</evidence>
<dbReference type="Pfam" id="PF13176">
    <property type="entry name" value="TPR_7"/>
    <property type="match status" value="1"/>
</dbReference>
<proteinExistence type="predicted"/>
<dbReference type="InterPro" id="IPR003540">
    <property type="entry name" value="ADP-ribosyltransferase"/>
</dbReference>
<dbReference type="EMBL" id="CAJNOI010000042">
    <property type="protein sequence ID" value="CAF0921282.1"/>
    <property type="molecule type" value="Genomic_DNA"/>
</dbReference>
<keyword evidence="7" id="KW-1185">Reference proteome</keyword>
<dbReference type="PROSITE" id="PS50005">
    <property type="entry name" value="TPR"/>
    <property type="match status" value="4"/>
</dbReference>
<dbReference type="Proteomes" id="UP000663832">
    <property type="component" value="Unassembled WGS sequence"/>
</dbReference>
<dbReference type="PANTHER" id="PTHR45641">
    <property type="entry name" value="TETRATRICOPEPTIDE REPEAT PROTEIN (AFU_ORTHOLOGUE AFUA_6G03870)"/>
    <property type="match status" value="1"/>
</dbReference>
<organism evidence="5 7">
    <name type="scientific">Adineta steineri</name>
    <dbReference type="NCBI Taxonomy" id="433720"/>
    <lineage>
        <taxon>Eukaryota</taxon>
        <taxon>Metazoa</taxon>
        <taxon>Spiralia</taxon>
        <taxon>Gnathifera</taxon>
        <taxon>Rotifera</taxon>
        <taxon>Eurotatoria</taxon>
        <taxon>Bdelloidea</taxon>
        <taxon>Adinetida</taxon>
        <taxon>Adinetidae</taxon>
        <taxon>Adineta</taxon>
    </lineage>
</organism>
<dbReference type="InterPro" id="IPR011990">
    <property type="entry name" value="TPR-like_helical_dom_sf"/>
</dbReference>
<feature type="domain" description="ADP ribosyltransferase" evidence="4">
    <location>
        <begin position="243"/>
        <end position="408"/>
    </location>
</feature>
<feature type="repeat" description="TPR" evidence="3">
    <location>
        <begin position="555"/>
        <end position="588"/>
    </location>
</feature>
<evidence type="ECO:0000256" key="2">
    <source>
        <dbReference type="ARBA" id="ARBA00022803"/>
    </source>
</evidence>
<accession>A0A813VQ43</accession>
<dbReference type="OrthoDB" id="5986190at2759"/>
<dbReference type="Gene3D" id="1.25.40.10">
    <property type="entry name" value="Tetratricopeptide repeat domain"/>
    <property type="match status" value="3"/>
</dbReference>
<feature type="repeat" description="TPR" evidence="3">
    <location>
        <begin position="471"/>
        <end position="504"/>
    </location>
</feature>
<feature type="repeat" description="TPR" evidence="3">
    <location>
        <begin position="513"/>
        <end position="546"/>
    </location>
</feature>
<dbReference type="Pfam" id="PF13424">
    <property type="entry name" value="TPR_12"/>
    <property type="match status" value="2"/>
</dbReference>
<dbReference type="SUPFAM" id="SSF56399">
    <property type="entry name" value="ADP-ribosylation"/>
    <property type="match status" value="1"/>
</dbReference>
<evidence type="ECO:0000313" key="6">
    <source>
        <dbReference type="EMBL" id="CAF0921282.1"/>
    </source>
</evidence>
<dbReference type="GO" id="GO:0005576">
    <property type="term" value="C:extracellular region"/>
    <property type="evidence" value="ECO:0007669"/>
    <property type="project" value="InterPro"/>
</dbReference>
<feature type="repeat" description="TPR" evidence="3">
    <location>
        <begin position="597"/>
        <end position="630"/>
    </location>
</feature>
<dbReference type="SMART" id="SM00028">
    <property type="entry name" value="TPR"/>
    <property type="match status" value="6"/>
</dbReference>
<dbReference type="Gene3D" id="3.90.176.10">
    <property type="entry name" value="Toxin ADP-ribosyltransferase, Chain A, domain 1"/>
    <property type="match status" value="1"/>
</dbReference>
<comment type="caution">
    <text evidence="5">The sequence shown here is derived from an EMBL/GenBank/DDBJ whole genome shotgun (WGS) entry which is preliminary data.</text>
</comment>